<dbReference type="GO" id="GO:0004497">
    <property type="term" value="F:monooxygenase activity"/>
    <property type="evidence" value="ECO:0007669"/>
    <property type="project" value="UniProtKB-KW"/>
</dbReference>
<dbReference type="SUPFAM" id="SSF48264">
    <property type="entry name" value="Cytochrome P450"/>
    <property type="match status" value="1"/>
</dbReference>
<dbReference type="AlphaFoldDB" id="A0A068F735"/>
<keyword evidence="7 9" id="KW-0503">Monooxygenase</keyword>
<dbReference type="InterPro" id="IPR017972">
    <property type="entry name" value="Cyt_P450_CS"/>
</dbReference>
<evidence type="ECO:0000256" key="2">
    <source>
        <dbReference type="ARBA" id="ARBA00010617"/>
    </source>
</evidence>
<dbReference type="EMBL" id="KJ702270">
    <property type="protein sequence ID" value="AID61424.1"/>
    <property type="molecule type" value="mRNA"/>
</dbReference>
<evidence type="ECO:0000256" key="1">
    <source>
        <dbReference type="ARBA" id="ARBA00001971"/>
    </source>
</evidence>
<dbReference type="PRINTS" id="PR00385">
    <property type="entry name" value="P450"/>
</dbReference>
<accession>A0A068F735</accession>
<dbReference type="PRINTS" id="PR00463">
    <property type="entry name" value="EP450I"/>
</dbReference>
<evidence type="ECO:0000256" key="6">
    <source>
        <dbReference type="ARBA" id="ARBA00023004"/>
    </source>
</evidence>
<dbReference type="PROSITE" id="PS00086">
    <property type="entry name" value="CYTOCHROME_P450"/>
    <property type="match status" value="1"/>
</dbReference>
<dbReference type="GO" id="GO:0020037">
    <property type="term" value="F:heme binding"/>
    <property type="evidence" value="ECO:0007669"/>
    <property type="project" value="InterPro"/>
</dbReference>
<reference evidence="11" key="1">
    <citation type="journal article" date="2015" name="BMC Genomics">
        <title>Chemosensory genes identified in the antennal transcriptome of the blowfly Calliphora stygia.</title>
        <authorList>
            <person name="Leitch O.J."/>
            <person name="Papanicolaou A."/>
            <person name="Lennard C."/>
            <person name="Kirkbride K.P."/>
            <person name="Anderson A."/>
        </authorList>
    </citation>
    <scope>NUCLEOTIDE SEQUENCE</scope>
</reference>
<dbReference type="InterPro" id="IPR002401">
    <property type="entry name" value="Cyt_P450_E_grp-I"/>
</dbReference>
<evidence type="ECO:0000256" key="10">
    <source>
        <dbReference type="SAM" id="SignalP"/>
    </source>
</evidence>
<gene>
    <name evidence="11" type="primary">Cyp57</name>
</gene>
<dbReference type="InterPro" id="IPR050196">
    <property type="entry name" value="Cytochrome_P450_Monoox"/>
</dbReference>
<dbReference type="PANTHER" id="PTHR24291:SF187">
    <property type="entry name" value="CYTOCHROME P450 4AE1-RELATED"/>
    <property type="match status" value="1"/>
</dbReference>
<evidence type="ECO:0000256" key="8">
    <source>
        <dbReference type="PIRSR" id="PIRSR602401-1"/>
    </source>
</evidence>
<dbReference type="CDD" id="cd20628">
    <property type="entry name" value="CYP4"/>
    <property type="match status" value="1"/>
</dbReference>
<evidence type="ECO:0000256" key="4">
    <source>
        <dbReference type="ARBA" id="ARBA00022723"/>
    </source>
</evidence>
<feature type="signal peptide" evidence="10">
    <location>
        <begin position="1"/>
        <end position="19"/>
    </location>
</feature>
<evidence type="ECO:0000313" key="11">
    <source>
        <dbReference type="EMBL" id="AID61424.1"/>
    </source>
</evidence>
<keyword evidence="5 9" id="KW-0560">Oxidoreductase</keyword>
<dbReference type="InterPro" id="IPR036396">
    <property type="entry name" value="Cyt_P450_sf"/>
</dbReference>
<dbReference type="GO" id="GO:0016705">
    <property type="term" value="F:oxidoreductase activity, acting on paired donors, with incorporation or reduction of molecular oxygen"/>
    <property type="evidence" value="ECO:0007669"/>
    <property type="project" value="InterPro"/>
</dbReference>
<evidence type="ECO:0000256" key="7">
    <source>
        <dbReference type="ARBA" id="ARBA00023033"/>
    </source>
</evidence>
<evidence type="ECO:0000256" key="9">
    <source>
        <dbReference type="RuleBase" id="RU000461"/>
    </source>
</evidence>
<evidence type="ECO:0000256" key="5">
    <source>
        <dbReference type="ARBA" id="ARBA00023002"/>
    </source>
</evidence>
<keyword evidence="4 8" id="KW-0479">Metal-binding</keyword>
<feature type="binding site" description="axial binding residue" evidence="8">
    <location>
        <position position="451"/>
    </location>
    <ligand>
        <name>heme</name>
        <dbReference type="ChEBI" id="CHEBI:30413"/>
    </ligand>
    <ligandPart>
        <name>Fe</name>
        <dbReference type="ChEBI" id="CHEBI:18248"/>
    </ligandPart>
</feature>
<comment type="similarity">
    <text evidence="2 9">Belongs to the cytochrome P450 family.</text>
</comment>
<evidence type="ECO:0000256" key="3">
    <source>
        <dbReference type="ARBA" id="ARBA00022617"/>
    </source>
</evidence>
<feature type="chain" id="PRO_5001651823" evidence="10">
    <location>
        <begin position="20"/>
        <end position="513"/>
    </location>
</feature>
<comment type="cofactor">
    <cofactor evidence="1 8">
        <name>heme</name>
        <dbReference type="ChEBI" id="CHEBI:30413"/>
    </cofactor>
</comment>
<dbReference type="InterPro" id="IPR001128">
    <property type="entry name" value="Cyt_P450"/>
</dbReference>
<dbReference type="Pfam" id="PF00067">
    <property type="entry name" value="p450"/>
    <property type="match status" value="1"/>
</dbReference>
<keyword evidence="3 8" id="KW-0349">Heme</keyword>
<sequence>MWLEILLFVILVFIIDGLARNYATRKLINVPLITKLPILGSVMALSTITPDNFHIKWPQFVARFGKTFCALTLGNLIVVTVDHRIVESLLSSQDHLEKHFLYKMLSIWLGNGLLLSSGQTWHKMRKIITPTFHFKILEQFIEVFDRQTDVFVEKLKLLADGKKVVNIYEYMGLLTMDIIAETAMGVTINAQMDSKSEYVKAVTEVTDIMALRFVRLQLAFMPTFRLLAPKAYRVQQKDIKIMHEFIEQIIAERQQSLLKDKEKGNIQDHNDDPYDLGLKKRMALLDVLLQSSVDGESLTNQQVRDEVNTFMFEGHDTTTSATSFCLYALSRHAPVQQKLFLELREYFGDQLNRAITYKDLQELNYLNCVIKESLRLYPPILAIGRCLKNDLKVDQYCLPANANVIILLWEMLRDPAVFDDPLRFLPERHLMNNARVNAFSNIPFSAGPRNCIGQKFAQLEMRTIIIKVIRNFELLPLGEDVQPSMQIILRSKTGINFGLRPRNYGESSVVEGV</sequence>
<keyword evidence="6 8" id="KW-0408">Iron</keyword>
<dbReference type="PANTHER" id="PTHR24291">
    <property type="entry name" value="CYTOCHROME P450 FAMILY 4"/>
    <property type="match status" value="1"/>
</dbReference>
<protein>
    <submittedName>
        <fullName evidence="11">Cytochrome P450</fullName>
    </submittedName>
</protein>
<dbReference type="GO" id="GO:0005506">
    <property type="term" value="F:iron ion binding"/>
    <property type="evidence" value="ECO:0007669"/>
    <property type="project" value="InterPro"/>
</dbReference>
<name>A0A068F735_CALSG</name>
<dbReference type="Gene3D" id="1.10.630.10">
    <property type="entry name" value="Cytochrome P450"/>
    <property type="match status" value="1"/>
</dbReference>
<keyword evidence="10" id="KW-0732">Signal</keyword>
<proteinExistence type="evidence at transcript level"/>
<organism evidence="11">
    <name type="scientific">Calliphora stygia</name>
    <name type="common">Common brown blowfly</name>
    <dbReference type="NCBI Taxonomy" id="145453"/>
    <lineage>
        <taxon>Eukaryota</taxon>
        <taxon>Metazoa</taxon>
        <taxon>Ecdysozoa</taxon>
        <taxon>Arthropoda</taxon>
        <taxon>Hexapoda</taxon>
        <taxon>Insecta</taxon>
        <taxon>Pterygota</taxon>
        <taxon>Neoptera</taxon>
        <taxon>Endopterygota</taxon>
        <taxon>Diptera</taxon>
        <taxon>Brachycera</taxon>
        <taxon>Muscomorpha</taxon>
        <taxon>Oestroidea</taxon>
        <taxon>Calliphoridae</taxon>
        <taxon>Calliphorinae</taxon>
        <taxon>Calliphora</taxon>
    </lineage>
</organism>